<dbReference type="AlphaFoldDB" id="A0A286IEC8"/>
<organism evidence="1 2">
    <name type="scientific">Hoeflea halophila</name>
    <dbReference type="NCBI Taxonomy" id="714899"/>
    <lineage>
        <taxon>Bacteria</taxon>
        <taxon>Pseudomonadati</taxon>
        <taxon>Pseudomonadota</taxon>
        <taxon>Alphaproteobacteria</taxon>
        <taxon>Hyphomicrobiales</taxon>
        <taxon>Rhizobiaceae</taxon>
        <taxon>Hoeflea</taxon>
    </lineage>
</organism>
<reference evidence="2" key="1">
    <citation type="submission" date="2017-08" db="EMBL/GenBank/DDBJ databases">
        <authorList>
            <person name="Varghese N."/>
            <person name="Submissions S."/>
        </authorList>
    </citation>
    <scope>NUCLEOTIDE SEQUENCE [LARGE SCALE GENOMIC DNA]</scope>
    <source>
        <strain evidence="2">KCTC 23107</strain>
    </source>
</reference>
<accession>A0A286IEC8</accession>
<sequence length="49" mass="5304">MTSGLLSAAVVSIVLNLILRETLEDRERHRPETQKAPVCAGAFSLVDPV</sequence>
<proteinExistence type="predicted"/>
<evidence type="ECO:0000313" key="1">
    <source>
        <dbReference type="EMBL" id="SOE18485.1"/>
    </source>
</evidence>
<dbReference type="EMBL" id="OCPC01000005">
    <property type="protein sequence ID" value="SOE18485.1"/>
    <property type="molecule type" value="Genomic_DNA"/>
</dbReference>
<name>A0A286IEC8_9HYPH</name>
<protein>
    <submittedName>
        <fullName evidence="1">Uncharacterized protein</fullName>
    </submittedName>
</protein>
<dbReference type="Proteomes" id="UP000219465">
    <property type="component" value="Unassembled WGS sequence"/>
</dbReference>
<evidence type="ECO:0000313" key="2">
    <source>
        <dbReference type="Proteomes" id="UP000219465"/>
    </source>
</evidence>
<gene>
    <name evidence="1" type="ORF">SAMN05877838_3412</name>
</gene>
<keyword evidence="2" id="KW-1185">Reference proteome</keyword>